<sequence>MIYNVDVHICFSFLLTQGFRMLEHRAKHKGLKNFRIMRVCLGDLSRLIVSGGGHRLTLRDRLERRKEADIMLDARAFLIHKIL</sequence>
<evidence type="ECO:0000313" key="1">
    <source>
        <dbReference type="EMBL" id="KNC72416.1"/>
    </source>
</evidence>
<reference evidence="1 2" key="1">
    <citation type="submission" date="2011-02" db="EMBL/GenBank/DDBJ databases">
        <title>The Genome Sequence of Sphaeroforma arctica JP610.</title>
        <authorList>
            <consortium name="The Broad Institute Genome Sequencing Platform"/>
            <person name="Russ C."/>
            <person name="Cuomo C."/>
            <person name="Young S.K."/>
            <person name="Zeng Q."/>
            <person name="Gargeya S."/>
            <person name="Alvarado L."/>
            <person name="Berlin A."/>
            <person name="Chapman S.B."/>
            <person name="Chen Z."/>
            <person name="Freedman E."/>
            <person name="Gellesch M."/>
            <person name="Goldberg J."/>
            <person name="Griggs A."/>
            <person name="Gujja S."/>
            <person name="Heilman E."/>
            <person name="Heiman D."/>
            <person name="Howarth C."/>
            <person name="Mehta T."/>
            <person name="Neiman D."/>
            <person name="Pearson M."/>
            <person name="Roberts A."/>
            <person name="Saif S."/>
            <person name="Shea T."/>
            <person name="Shenoy N."/>
            <person name="Sisk P."/>
            <person name="Stolte C."/>
            <person name="Sykes S."/>
            <person name="White J."/>
            <person name="Yandava C."/>
            <person name="Burger G."/>
            <person name="Gray M.W."/>
            <person name="Holland P.W.H."/>
            <person name="King N."/>
            <person name="Lang F.B.F."/>
            <person name="Roger A.J."/>
            <person name="Ruiz-Trillo I."/>
            <person name="Haas B."/>
            <person name="Nusbaum C."/>
            <person name="Birren B."/>
        </authorList>
    </citation>
    <scope>NUCLEOTIDE SEQUENCE [LARGE SCALE GENOMIC DNA]</scope>
    <source>
        <strain evidence="1 2">JP610</strain>
    </source>
</reference>
<proteinExistence type="predicted"/>
<keyword evidence="2" id="KW-1185">Reference proteome</keyword>
<accession>A0A0L0F758</accession>
<dbReference type="RefSeq" id="XP_014146318.1">
    <property type="nucleotide sequence ID" value="XM_014290843.1"/>
</dbReference>
<feature type="non-terminal residue" evidence="1">
    <location>
        <position position="83"/>
    </location>
</feature>
<dbReference type="OrthoDB" id="2111127at2759"/>
<dbReference type="Proteomes" id="UP000054560">
    <property type="component" value="Unassembled WGS sequence"/>
</dbReference>
<name>A0A0L0F758_9EUKA</name>
<dbReference type="AlphaFoldDB" id="A0A0L0F758"/>
<dbReference type="GeneID" id="25915530"/>
<organism evidence="1 2">
    <name type="scientific">Sphaeroforma arctica JP610</name>
    <dbReference type="NCBI Taxonomy" id="667725"/>
    <lineage>
        <taxon>Eukaryota</taxon>
        <taxon>Ichthyosporea</taxon>
        <taxon>Ichthyophonida</taxon>
        <taxon>Sphaeroforma</taxon>
    </lineage>
</organism>
<protein>
    <submittedName>
        <fullName evidence="1">Uncharacterized protein</fullName>
    </submittedName>
</protein>
<dbReference type="EMBL" id="KQ247086">
    <property type="protein sequence ID" value="KNC72416.1"/>
    <property type="molecule type" value="Genomic_DNA"/>
</dbReference>
<evidence type="ECO:0000313" key="2">
    <source>
        <dbReference type="Proteomes" id="UP000054560"/>
    </source>
</evidence>
<gene>
    <name evidence="1" type="ORF">SARC_15026</name>
</gene>